<dbReference type="EMBL" id="JBHRTS010000002">
    <property type="protein sequence ID" value="MFC3193358.1"/>
    <property type="molecule type" value="Genomic_DNA"/>
</dbReference>
<dbReference type="RefSeq" id="WP_077410030.1">
    <property type="nucleotide sequence ID" value="NZ_JBHRTS010000002.1"/>
</dbReference>
<reference evidence="2" key="1">
    <citation type="journal article" date="2019" name="Int. J. Syst. Evol. Microbiol.">
        <title>The Global Catalogue of Microorganisms (GCM) 10K type strain sequencing project: providing services to taxonomists for standard genome sequencing and annotation.</title>
        <authorList>
            <consortium name="The Broad Institute Genomics Platform"/>
            <consortium name="The Broad Institute Genome Sequencing Center for Infectious Disease"/>
            <person name="Wu L."/>
            <person name="Ma J."/>
        </authorList>
    </citation>
    <scope>NUCLEOTIDE SEQUENCE [LARGE SCALE GENOMIC DNA]</scope>
    <source>
        <strain evidence="2">KCTC 42953</strain>
    </source>
</reference>
<sequence length="136" mass="14281">MRRNKIITGLGVLLTAIYFNPVLAQDLPTGMVFFVASSECPSGTNAAKDAAGRIVIVTTDTSQIGKTYGDAMEDQKDNTHTHKGSMTVNLPEHHVAGASSCCNGQATTKGKHTASITTGPSTTNLPFIQLLACTTK</sequence>
<proteinExistence type="predicted"/>
<accession>A0ABV7JAT6</accession>
<evidence type="ECO:0000313" key="2">
    <source>
        <dbReference type="Proteomes" id="UP001595533"/>
    </source>
</evidence>
<comment type="caution">
    <text evidence="1">The sequence shown here is derived from an EMBL/GenBank/DDBJ whole genome shotgun (WGS) entry which is preliminary data.</text>
</comment>
<name>A0ABV7JAT6_9GAMM</name>
<organism evidence="1 2">
    <name type="scientific">Marinicella sediminis</name>
    <dbReference type="NCBI Taxonomy" id="1792834"/>
    <lineage>
        <taxon>Bacteria</taxon>
        <taxon>Pseudomonadati</taxon>
        <taxon>Pseudomonadota</taxon>
        <taxon>Gammaproteobacteria</taxon>
        <taxon>Lysobacterales</taxon>
        <taxon>Marinicellaceae</taxon>
        <taxon>Marinicella</taxon>
    </lineage>
</organism>
<gene>
    <name evidence="1" type="ORF">ACFODZ_03775</name>
</gene>
<keyword evidence="2" id="KW-1185">Reference proteome</keyword>
<evidence type="ECO:0000313" key="1">
    <source>
        <dbReference type="EMBL" id="MFC3193358.1"/>
    </source>
</evidence>
<dbReference type="Proteomes" id="UP001595533">
    <property type="component" value="Unassembled WGS sequence"/>
</dbReference>
<protein>
    <submittedName>
        <fullName evidence="1">Uncharacterized protein</fullName>
    </submittedName>
</protein>